<keyword evidence="3" id="KW-1185">Reference proteome</keyword>
<dbReference type="InterPro" id="IPR010708">
    <property type="entry name" value="5'(3')-deoxyribonucleotidase"/>
</dbReference>
<dbReference type="SUPFAM" id="SSF56784">
    <property type="entry name" value="HAD-like"/>
    <property type="match status" value="1"/>
</dbReference>
<dbReference type="InterPro" id="IPR023214">
    <property type="entry name" value="HAD_sf"/>
</dbReference>
<proteinExistence type="inferred from homology"/>
<comment type="caution">
    <text evidence="2">The sequence shown here is derived from an EMBL/GenBank/DDBJ whole genome shotgun (WGS) entry which is preliminary data.</text>
</comment>
<keyword evidence="2" id="KW-0378">Hydrolase</keyword>
<evidence type="ECO:0000256" key="1">
    <source>
        <dbReference type="ARBA" id="ARBA00009589"/>
    </source>
</evidence>
<dbReference type="Proteomes" id="UP001139011">
    <property type="component" value="Unassembled WGS sequence"/>
</dbReference>
<gene>
    <name evidence="2" type="ORF">LCY76_22885</name>
</gene>
<dbReference type="InterPro" id="IPR036412">
    <property type="entry name" value="HAD-like_sf"/>
</dbReference>
<accession>A0A9X2BG52</accession>
<sequence>MRIVIDLDGTLCELRQSHMTYSELEPLPGAIEGVKQLKNQGHEIIIHTARNMKTQHGNVGKVIANVGKQTLDWLDRYEIPYDEVVFGKPYGEVYIDDLALSFKNWPDALTWIKEIQV</sequence>
<evidence type="ECO:0000313" key="2">
    <source>
        <dbReference type="EMBL" id="MCK6259420.1"/>
    </source>
</evidence>
<reference evidence="2" key="1">
    <citation type="submission" date="2021-09" db="EMBL/GenBank/DDBJ databases">
        <title>Genome analysis of Fictibacillus sp. KIGAM418 isolated from marine sediment.</title>
        <authorList>
            <person name="Seo M.-J."/>
            <person name="Cho E.-S."/>
            <person name="Hwang C.Y."/>
        </authorList>
    </citation>
    <scope>NUCLEOTIDE SEQUENCE</scope>
    <source>
        <strain evidence="2">KIGAM418</strain>
    </source>
</reference>
<name>A0A9X2BG52_9BACL</name>
<evidence type="ECO:0000313" key="3">
    <source>
        <dbReference type="Proteomes" id="UP001139011"/>
    </source>
</evidence>
<dbReference type="RefSeq" id="WP_248254790.1">
    <property type="nucleotide sequence ID" value="NZ_JAIWJX010000004.1"/>
</dbReference>
<dbReference type="GO" id="GO:0009264">
    <property type="term" value="P:deoxyribonucleotide catabolic process"/>
    <property type="evidence" value="ECO:0007669"/>
    <property type="project" value="InterPro"/>
</dbReference>
<dbReference type="AlphaFoldDB" id="A0A9X2BG52"/>
<dbReference type="Gene3D" id="3.40.50.1000">
    <property type="entry name" value="HAD superfamily/HAD-like"/>
    <property type="match status" value="1"/>
</dbReference>
<dbReference type="EMBL" id="JAIWJX010000004">
    <property type="protein sequence ID" value="MCK6259420.1"/>
    <property type="molecule type" value="Genomic_DNA"/>
</dbReference>
<organism evidence="2 3">
    <name type="scientific">Fictibacillus marinisediminis</name>
    <dbReference type="NCBI Taxonomy" id="2878389"/>
    <lineage>
        <taxon>Bacteria</taxon>
        <taxon>Bacillati</taxon>
        <taxon>Bacillota</taxon>
        <taxon>Bacilli</taxon>
        <taxon>Bacillales</taxon>
        <taxon>Fictibacillaceae</taxon>
        <taxon>Fictibacillus</taxon>
    </lineage>
</organism>
<dbReference type="GO" id="GO:0008253">
    <property type="term" value="F:5'-nucleotidase activity"/>
    <property type="evidence" value="ECO:0007669"/>
    <property type="project" value="InterPro"/>
</dbReference>
<protein>
    <submittedName>
        <fullName evidence="2">HAD hydrolase family protein</fullName>
    </submittedName>
</protein>
<dbReference type="Pfam" id="PF06941">
    <property type="entry name" value="NT5C"/>
    <property type="match status" value="1"/>
</dbReference>
<comment type="similarity">
    <text evidence="1">Belongs to the 5'(3')-deoxyribonucleotidase family.</text>
</comment>